<name>A0ABS7E5R9_9GAMM</name>
<accession>A0ABS7E5R9</accession>
<evidence type="ECO:0000313" key="11">
    <source>
        <dbReference type="EMBL" id="MBW8185024.1"/>
    </source>
</evidence>
<dbReference type="PANTHER" id="PTHR35011">
    <property type="entry name" value="2,3-DIKETO-L-GULONATE TRAP TRANSPORTER SMALL PERMEASE PROTEIN YIAM"/>
    <property type="match status" value="1"/>
</dbReference>
<evidence type="ECO:0000256" key="3">
    <source>
        <dbReference type="ARBA" id="ARBA00022475"/>
    </source>
</evidence>
<keyword evidence="2 9" id="KW-0813">Transport</keyword>
<comment type="subcellular location">
    <subcellularLocation>
        <location evidence="1 9">Cell inner membrane</location>
        <topology evidence="1 9">Multi-pass membrane protein</topology>
    </subcellularLocation>
</comment>
<evidence type="ECO:0000256" key="1">
    <source>
        <dbReference type="ARBA" id="ARBA00004429"/>
    </source>
</evidence>
<feature type="domain" description="Tripartite ATP-independent periplasmic transporters DctQ component" evidence="10">
    <location>
        <begin position="40"/>
        <end position="172"/>
    </location>
</feature>
<keyword evidence="3" id="KW-1003">Cell membrane</keyword>
<evidence type="ECO:0000259" key="10">
    <source>
        <dbReference type="Pfam" id="PF04290"/>
    </source>
</evidence>
<evidence type="ECO:0000256" key="2">
    <source>
        <dbReference type="ARBA" id="ARBA00022448"/>
    </source>
</evidence>
<keyword evidence="6 9" id="KW-1133">Transmembrane helix</keyword>
<evidence type="ECO:0000256" key="8">
    <source>
        <dbReference type="ARBA" id="ARBA00038436"/>
    </source>
</evidence>
<feature type="transmembrane region" description="Helical" evidence="9">
    <location>
        <begin position="32"/>
        <end position="54"/>
    </location>
</feature>
<dbReference type="InterPro" id="IPR007387">
    <property type="entry name" value="TRAP_DctQ"/>
</dbReference>
<comment type="similarity">
    <text evidence="8 9">Belongs to the TRAP transporter small permease family.</text>
</comment>
<gene>
    <name evidence="11" type="ORF">K0625_15290</name>
</gene>
<comment type="function">
    <text evidence="9">Part of the tripartite ATP-independent periplasmic (TRAP) transport system.</text>
</comment>
<evidence type="ECO:0000313" key="12">
    <source>
        <dbReference type="Proteomes" id="UP001195963"/>
    </source>
</evidence>
<comment type="subunit">
    <text evidence="9">The complex comprises the extracytoplasmic solute receptor protein and the two transmembrane proteins.</text>
</comment>
<feature type="transmembrane region" description="Helical" evidence="9">
    <location>
        <begin position="66"/>
        <end position="82"/>
    </location>
</feature>
<feature type="transmembrane region" description="Helical" evidence="9">
    <location>
        <begin position="148"/>
        <end position="167"/>
    </location>
</feature>
<dbReference type="EMBL" id="JAHZST010000011">
    <property type="protein sequence ID" value="MBW8185024.1"/>
    <property type="molecule type" value="Genomic_DNA"/>
</dbReference>
<evidence type="ECO:0000256" key="9">
    <source>
        <dbReference type="RuleBase" id="RU369079"/>
    </source>
</evidence>
<evidence type="ECO:0000256" key="6">
    <source>
        <dbReference type="ARBA" id="ARBA00022989"/>
    </source>
</evidence>
<evidence type="ECO:0000256" key="5">
    <source>
        <dbReference type="ARBA" id="ARBA00022692"/>
    </source>
</evidence>
<dbReference type="InterPro" id="IPR055348">
    <property type="entry name" value="DctQ"/>
</dbReference>
<feature type="transmembrane region" description="Helical" evidence="9">
    <location>
        <begin position="103"/>
        <end position="128"/>
    </location>
</feature>
<keyword evidence="12" id="KW-1185">Reference proteome</keyword>
<protein>
    <recommendedName>
        <fullName evidence="9">TRAP transporter small permease protein</fullName>
    </recommendedName>
</protein>
<comment type="caution">
    <text evidence="11">The sequence shown here is derived from an EMBL/GenBank/DDBJ whole genome shotgun (WGS) entry which is preliminary data.</text>
</comment>
<dbReference type="Proteomes" id="UP001195963">
    <property type="component" value="Unassembled WGS sequence"/>
</dbReference>
<keyword evidence="4 9" id="KW-0997">Cell inner membrane</keyword>
<dbReference type="RefSeq" id="WP_220110488.1">
    <property type="nucleotide sequence ID" value="NZ_JAHZST010000011.1"/>
</dbReference>
<proteinExistence type="inferred from homology"/>
<evidence type="ECO:0000256" key="7">
    <source>
        <dbReference type="ARBA" id="ARBA00023136"/>
    </source>
</evidence>
<reference evidence="11 12" key="1">
    <citation type="submission" date="2021-07" db="EMBL/GenBank/DDBJ databases">
        <title>Shewanella sp. nov, isolated from SCS.</title>
        <authorList>
            <person name="Cao W.R."/>
        </authorList>
    </citation>
    <scope>NUCLEOTIDE SEQUENCE [LARGE SCALE GENOMIC DNA]</scope>
    <source>
        <strain evidence="11 12">NR704-98</strain>
    </source>
</reference>
<dbReference type="Pfam" id="PF04290">
    <property type="entry name" value="DctQ"/>
    <property type="match status" value="1"/>
</dbReference>
<dbReference type="PANTHER" id="PTHR35011:SF4">
    <property type="entry name" value="SLL1102 PROTEIN"/>
    <property type="match status" value="1"/>
</dbReference>
<organism evidence="11 12">
    <name type="scientific">Shewanella nanhaiensis</name>
    <dbReference type="NCBI Taxonomy" id="2864872"/>
    <lineage>
        <taxon>Bacteria</taxon>
        <taxon>Pseudomonadati</taxon>
        <taxon>Pseudomonadota</taxon>
        <taxon>Gammaproteobacteria</taxon>
        <taxon>Alteromonadales</taxon>
        <taxon>Shewanellaceae</taxon>
        <taxon>Shewanella</taxon>
    </lineage>
</organism>
<keyword evidence="5 9" id="KW-0812">Transmembrane</keyword>
<evidence type="ECO:0000256" key="4">
    <source>
        <dbReference type="ARBA" id="ARBA00022519"/>
    </source>
</evidence>
<keyword evidence="7 9" id="KW-0472">Membrane</keyword>
<sequence>MHTDEPESVLTKLPHTKLSAWIESVIIKINEYIFWLWPILMVVIVLNVLMRYFLGEGRVEFEELQWHLYAIGWVIGLSYCVVKNEHVRVDVFYERFSIKTRCWVELLGMVFLLLPFLILVIIYAIPFVLYSWELSEVSTAPGGLPYRWFIKSILLFGFVLLGLSVIAKLSQVINYLITGGRSTAEKEGKNGS</sequence>